<feature type="binding site" evidence="8">
    <location>
        <position position="185"/>
    </location>
    <ligand>
        <name>Zn(2+)</name>
        <dbReference type="ChEBI" id="CHEBI:29105"/>
        <label>1</label>
    </ligand>
</feature>
<dbReference type="Proteomes" id="UP000199584">
    <property type="component" value="Unassembled WGS sequence"/>
</dbReference>
<dbReference type="SUPFAM" id="SSF101821">
    <property type="entry name" value="Aminopeptidase/glucanase lid domain"/>
    <property type="match status" value="1"/>
</dbReference>
<keyword evidence="2" id="KW-0031">Aminopeptidase</keyword>
<evidence type="ECO:0000256" key="1">
    <source>
        <dbReference type="ARBA" id="ARBA00006272"/>
    </source>
</evidence>
<feature type="binding site" evidence="8">
    <location>
        <position position="252"/>
    </location>
    <ligand>
        <name>Zn(2+)</name>
        <dbReference type="ChEBI" id="CHEBI:29105"/>
        <label>1</label>
    </ligand>
</feature>
<dbReference type="OrthoDB" id="9772053at2"/>
<accession>A0A1I6DJH1</accession>
<name>A0A1I6DJH1_9FIRM</name>
<feature type="binding site" evidence="8">
    <location>
        <position position="218"/>
    </location>
    <ligand>
        <name>Zn(2+)</name>
        <dbReference type="ChEBI" id="CHEBI:29105"/>
        <label>2</label>
    </ligand>
</feature>
<comment type="cofactor">
    <cofactor evidence="8">
        <name>a divalent metal cation</name>
        <dbReference type="ChEBI" id="CHEBI:60240"/>
    </cofactor>
    <text evidence="8">Binds 2 divalent metal cations per subunit.</text>
</comment>
<feature type="binding site" evidence="8">
    <location>
        <position position="337"/>
    </location>
    <ligand>
        <name>Zn(2+)</name>
        <dbReference type="ChEBI" id="CHEBI:29105"/>
        <label>2</label>
    </ligand>
</feature>
<dbReference type="InterPro" id="IPR051464">
    <property type="entry name" value="Peptidase_M42_aminopept"/>
</dbReference>
<dbReference type="Gene3D" id="2.40.30.40">
    <property type="entry name" value="Peptidase M42, domain 2"/>
    <property type="match status" value="1"/>
</dbReference>
<comment type="similarity">
    <text evidence="1 6">Belongs to the peptidase M42 family.</text>
</comment>
<keyword evidence="10" id="KW-1185">Reference proteome</keyword>
<dbReference type="PIRSF" id="PIRSF001123">
    <property type="entry name" value="PepA_GA"/>
    <property type="match status" value="1"/>
</dbReference>
<feature type="binding site" evidence="8">
    <location>
        <position position="185"/>
    </location>
    <ligand>
        <name>Zn(2+)</name>
        <dbReference type="ChEBI" id="CHEBI:29105"/>
        <label>2</label>
    </ligand>
</feature>
<dbReference type="EMBL" id="FOYM01000012">
    <property type="protein sequence ID" value="SFR05613.1"/>
    <property type="molecule type" value="Genomic_DNA"/>
</dbReference>
<proteinExistence type="inferred from homology"/>
<keyword evidence="5" id="KW-0378">Hydrolase</keyword>
<dbReference type="RefSeq" id="WP_092483115.1">
    <property type="nucleotide sequence ID" value="NZ_FOYM01000012.1"/>
</dbReference>
<evidence type="ECO:0000256" key="3">
    <source>
        <dbReference type="ARBA" id="ARBA00022670"/>
    </source>
</evidence>
<dbReference type="GO" id="GO:0006508">
    <property type="term" value="P:proteolysis"/>
    <property type="evidence" value="ECO:0007669"/>
    <property type="project" value="UniProtKB-KW"/>
</dbReference>
<feature type="binding site" evidence="8">
    <location>
        <position position="79"/>
    </location>
    <ligand>
        <name>Zn(2+)</name>
        <dbReference type="ChEBI" id="CHEBI:29105"/>
        <label>1</label>
    </ligand>
</feature>
<evidence type="ECO:0000256" key="2">
    <source>
        <dbReference type="ARBA" id="ARBA00022438"/>
    </source>
</evidence>
<evidence type="ECO:0000256" key="7">
    <source>
        <dbReference type="PIRSR" id="PIRSR001123-1"/>
    </source>
</evidence>
<sequence length="366" mass="39360">MSNAGDEKIIKEEIADLLRTLVSVPGVTGFEDSIRQKIISLLPPTGARISTDNPGNLYATVPGADTGRDGHLRVMVCAHMDEVGFVVNNIDDRGFIFLYPLGGIPEYLGPGEWVTLHTDKGDIQGCVGIHPPHLAVPARREIFADVGARNREQVQQMGVITGTPVTFTRHFQQLGNDRVMGRCLDNRMGCAVLVALLRRLAANNIEATVTGVFSTTEEHGMLPVSGPARVYGARGAGVAAMNLRPDFAVVLDSIVCSDIPGIPPHLRQVRLGAGVALRLVDDLAIMRPKMRAFLKEVASAAGIVLQEGISRSYTDASVIQLADVPVATLGIPLRYAHSPGQIADLNDIVQTLHFTTAIVQKVNLYK</sequence>
<keyword evidence="4 8" id="KW-0479">Metal-binding</keyword>
<evidence type="ECO:0000256" key="4">
    <source>
        <dbReference type="ARBA" id="ARBA00022723"/>
    </source>
</evidence>
<dbReference type="Pfam" id="PF05343">
    <property type="entry name" value="Peptidase_M42"/>
    <property type="match status" value="1"/>
</dbReference>
<dbReference type="GO" id="GO:0046872">
    <property type="term" value="F:metal ion binding"/>
    <property type="evidence" value="ECO:0007669"/>
    <property type="project" value="UniProtKB-UniRule"/>
</dbReference>
<protein>
    <submittedName>
        <fullName evidence="9">Endoglucanase</fullName>
    </submittedName>
</protein>
<evidence type="ECO:0000313" key="9">
    <source>
        <dbReference type="EMBL" id="SFR05613.1"/>
    </source>
</evidence>
<dbReference type="GO" id="GO:0004177">
    <property type="term" value="F:aminopeptidase activity"/>
    <property type="evidence" value="ECO:0007669"/>
    <property type="project" value="UniProtKB-UniRule"/>
</dbReference>
<keyword evidence="3" id="KW-0645">Protease</keyword>
<dbReference type="STRING" id="39060.SAMN05660706_11259"/>
<reference evidence="10" key="1">
    <citation type="submission" date="2016-10" db="EMBL/GenBank/DDBJ databases">
        <authorList>
            <person name="Varghese N."/>
            <person name="Submissions S."/>
        </authorList>
    </citation>
    <scope>NUCLEOTIDE SEQUENCE [LARGE SCALE GENOMIC DNA]</scope>
    <source>
        <strain evidence="10">DSM 3669</strain>
    </source>
</reference>
<gene>
    <name evidence="9" type="ORF">SAMN05660706_11259</name>
</gene>
<dbReference type="InterPro" id="IPR023367">
    <property type="entry name" value="Peptidase_M42_dom2"/>
</dbReference>
<dbReference type="InterPro" id="IPR008007">
    <property type="entry name" value="Peptidase_M42"/>
</dbReference>
<feature type="active site" description="Proton acceptor" evidence="7">
    <location>
        <position position="217"/>
    </location>
</feature>
<dbReference type="AlphaFoldDB" id="A0A1I6DJH1"/>
<evidence type="ECO:0000256" key="8">
    <source>
        <dbReference type="PIRSR" id="PIRSR001123-2"/>
    </source>
</evidence>
<organism evidence="9 10">
    <name type="scientific">Desulfoscipio geothermicus DSM 3669</name>
    <dbReference type="NCBI Taxonomy" id="1121426"/>
    <lineage>
        <taxon>Bacteria</taxon>
        <taxon>Bacillati</taxon>
        <taxon>Bacillota</taxon>
        <taxon>Clostridia</taxon>
        <taxon>Eubacteriales</taxon>
        <taxon>Desulfallaceae</taxon>
        <taxon>Desulfoscipio</taxon>
    </lineage>
</organism>
<evidence type="ECO:0000256" key="6">
    <source>
        <dbReference type="PIRNR" id="PIRNR001123"/>
    </source>
</evidence>
<dbReference type="PANTHER" id="PTHR32481">
    <property type="entry name" value="AMINOPEPTIDASE"/>
    <property type="match status" value="1"/>
</dbReference>
<dbReference type="PANTHER" id="PTHR32481:SF0">
    <property type="entry name" value="AMINOPEPTIDASE YPDE-RELATED"/>
    <property type="match status" value="1"/>
</dbReference>
<evidence type="ECO:0000256" key="5">
    <source>
        <dbReference type="ARBA" id="ARBA00022801"/>
    </source>
</evidence>
<dbReference type="Gene3D" id="3.40.630.10">
    <property type="entry name" value="Zn peptidases"/>
    <property type="match status" value="1"/>
</dbReference>
<dbReference type="SUPFAM" id="SSF53187">
    <property type="entry name" value="Zn-dependent exopeptidases"/>
    <property type="match status" value="1"/>
</dbReference>
<evidence type="ECO:0000313" key="10">
    <source>
        <dbReference type="Proteomes" id="UP000199584"/>
    </source>
</evidence>